<accession>A0A835QLN9</accession>
<dbReference type="PANTHER" id="PTHR33083:SF93">
    <property type="entry name" value="OS07G0516300 PROTEIN"/>
    <property type="match status" value="1"/>
</dbReference>
<evidence type="ECO:0000313" key="3">
    <source>
        <dbReference type="EMBL" id="KAG0470898.1"/>
    </source>
</evidence>
<proteinExistence type="inferred from homology"/>
<comment type="caution">
    <text evidence="3">The sequence shown here is derived from an EMBL/GenBank/DDBJ whole genome shotgun (WGS) entry which is preliminary data.</text>
</comment>
<dbReference type="Pfam" id="PF04520">
    <property type="entry name" value="Senescence_reg"/>
    <property type="match status" value="1"/>
</dbReference>
<keyword evidence="4" id="KW-1185">Reference proteome</keyword>
<comment type="similarity">
    <text evidence="1">Belongs to the senescence regulator S40 family.</text>
</comment>
<name>A0A835QLN9_VANPL</name>
<evidence type="ECO:0000313" key="4">
    <source>
        <dbReference type="Proteomes" id="UP000636800"/>
    </source>
</evidence>
<dbReference type="AlphaFoldDB" id="A0A835QLN9"/>
<protein>
    <recommendedName>
        <fullName evidence="5">Senescence regulator</fullName>
    </recommendedName>
</protein>
<organism evidence="3 4">
    <name type="scientific">Vanilla planifolia</name>
    <name type="common">Vanilla</name>
    <dbReference type="NCBI Taxonomy" id="51239"/>
    <lineage>
        <taxon>Eukaryota</taxon>
        <taxon>Viridiplantae</taxon>
        <taxon>Streptophyta</taxon>
        <taxon>Embryophyta</taxon>
        <taxon>Tracheophyta</taxon>
        <taxon>Spermatophyta</taxon>
        <taxon>Magnoliopsida</taxon>
        <taxon>Liliopsida</taxon>
        <taxon>Asparagales</taxon>
        <taxon>Orchidaceae</taxon>
        <taxon>Vanilloideae</taxon>
        <taxon>Vanilleae</taxon>
        <taxon>Vanilla</taxon>
    </lineage>
</organism>
<evidence type="ECO:0008006" key="5">
    <source>
        <dbReference type="Google" id="ProtNLM"/>
    </source>
</evidence>
<evidence type="ECO:0000256" key="1">
    <source>
        <dbReference type="ARBA" id="ARBA00034773"/>
    </source>
</evidence>
<reference evidence="3 4" key="1">
    <citation type="journal article" date="2020" name="Nat. Food">
        <title>A phased Vanilla planifolia genome enables genetic improvement of flavour and production.</title>
        <authorList>
            <person name="Hasing T."/>
            <person name="Tang H."/>
            <person name="Brym M."/>
            <person name="Khazi F."/>
            <person name="Huang T."/>
            <person name="Chambers A.H."/>
        </authorList>
    </citation>
    <scope>NUCLEOTIDE SEQUENCE [LARGE SCALE GENOMIC DNA]</scope>
    <source>
        <tissue evidence="3">Leaf</tissue>
    </source>
</reference>
<dbReference type="EMBL" id="JADCNL010000008">
    <property type="protein sequence ID" value="KAG0470898.1"/>
    <property type="molecule type" value="Genomic_DNA"/>
</dbReference>
<dbReference type="OrthoDB" id="4096362at2759"/>
<evidence type="ECO:0000256" key="2">
    <source>
        <dbReference type="SAM" id="MobiDB-lite"/>
    </source>
</evidence>
<dbReference type="InterPro" id="IPR007608">
    <property type="entry name" value="Senescence_reg_S40"/>
</dbReference>
<dbReference type="PANTHER" id="PTHR33083">
    <property type="entry name" value="EXPRESSED PROTEIN"/>
    <property type="match status" value="1"/>
</dbReference>
<dbReference type="Proteomes" id="UP000636800">
    <property type="component" value="Unassembled WGS sequence"/>
</dbReference>
<feature type="region of interest" description="Disordered" evidence="2">
    <location>
        <begin position="74"/>
        <end position="104"/>
    </location>
</feature>
<gene>
    <name evidence="3" type="ORF">HPP92_017598</name>
</gene>
<sequence length="155" mass="16689">MGRKHPSAADRLLGLCDINGGSVSGADLLDLGEEEVWAADDDAAQSSSYIHAGDGRIRGRWNLVGDQLRHVGGSTSRWGVDAPMSAPVSVPERGRMGEEDGDSAEEWIPPHEYLARAHGKSAVATSVFEGVGRTLKGRDMRRVRDAVWSRTGYFG</sequence>
<dbReference type="GO" id="GO:0010150">
    <property type="term" value="P:leaf senescence"/>
    <property type="evidence" value="ECO:0007669"/>
    <property type="project" value="UniProtKB-ARBA"/>
</dbReference>